<keyword evidence="1 4" id="KW-0732">Signal</keyword>
<dbReference type="EMBL" id="BDDD01000942">
    <property type="protein sequence ID" value="GAV71802.1"/>
    <property type="molecule type" value="Genomic_DNA"/>
</dbReference>
<evidence type="ECO:0000313" key="7">
    <source>
        <dbReference type="Proteomes" id="UP000187406"/>
    </source>
</evidence>
<dbReference type="Proteomes" id="UP000187406">
    <property type="component" value="Unassembled WGS sequence"/>
</dbReference>
<evidence type="ECO:0000256" key="4">
    <source>
        <dbReference type="SAM" id="SignalP"/>
    </source>
</evidence>
<dbReference type="PANTHER" id="PTHR35357">
    <property type="entry name" value="OS02G0537100 PROTEIN"/>
    <property type="match status" value="1"/>
</dbReference>
<dbReference type="InParanoid" id="A0A1Q3BV59"/>
<keyword evidence="7" id="KW-1185">Reference proteome</keyword>
<dbReference type="Pfam" id="PF04043">
    <property type="entry name" value="PMEI"/>
    <property type="match status" value="1"/>
</dbReference>
<feature type="chain" id="PRO_5012523989" evidence="4">
    <location>
        <begin position="23"/>
        <end position="177"/>
    </location>
</feature>
<feature type="domain" description="Pectinesterase inhibitor" evidence="5">
    <location>
        <begin position="21"/>
        <end position="172"/>
    </location>
</feature>
<evidence type="ECO:0000313" key="6">
    <source>
        <dbReference type="EMBL" id="GAV71802.1"/>
    </source>
</evidence>
<evidence type="ECO:0000256" key="2">
    <source>
        <dbReference type="ARBA" id="ARBA00023157"/>
    </source>
</evidence>
<dbReference type="InterPro" id="IPR006501">
    <property type="entry name" value="Pectinesterase_inhib_dom"/>
</dbReference>
<dbReference type="Gene3D" id="1.20.140.40">
    <property type="entry name" value="Invertase/pectin methylesterase inhibitor family protein"/>
    <property type="match status" value="1"/>
</dbReference>
<dbReference type="NCBIfam" id="TIGR01614">
    <property type="entry name" value="PME_inhib"/>
    <property type="match status" value="1"/>
</dbReference>
<evidence type="ECO:0000259" key="5">
    <source>
        <dbReference type="SMART" id="SM00856"/>
    </source>
</evidence>
<dbReference type="SUPFAM" id="SSF101148">
    <property type="entry name" value="Plant invertase/pectin methylesterase inhibitor"/>
    <property type="match status" value="1"/>
</dbReference>
<dbReference type="InterPro" id="IPR034088">
    <property type="entry name" value="Pla_a_1-like"/>
</dbReference>
<proteinExistence type="inferred from homology"/>
<dbReference type="STRING" id="3775.A0A1Q3BV59"/>
<sequence length="177" mass="20008">MRPIFFSFFFLLFFLTFHTITTQDLINATCKKCAQNDPNLSYNFCVNSLQAAPNSHRANLRKLGTISIKLIENNVTDTTSFINVLMRNKKLDPFERACLNDCLELYSDAITTVKKAIKGYQSKQYDDANIELSSVMDASTTCEDGFKEEYVVSPLAKRNSATFQLSAIALSITNMLR</sequence>
<reference evidence="7" key="1">
    <citation type="submission" date="2016-04" db="EMBL/GenBank/DDBJ databases">
        <title>Cephalotus genome sequencing.</title>
        <authorList>
            <person name="Fukushima K."/>
            <person name="Hasebe M."/>
            <person name="Fang X."/>
        </authorList>
    </citation>
    <scope>NUCLEOTIDE SEQUENCE [LARGE SCALE GENOMIC DNA]</scope>
    <source>
        <strain evidence="7">cv. St1</strain>
    </source>
</reference>
<organism evidence="6 7">
    <name type="scientific">Cephalotus follicularis</name>
    <name type="common">Albany pitcher plant</name>
    <dbReference type="NCBI Taxonomy" id="3775"/>
    <lineage>
        <taxon>Eukaryota</taxon>
        <taxon>Viridiplantae</taxon>
        <taxon>Streptophyta</taxon>
        <taxon>Embryophyta</taxon>
        <taxon>Tracheophyta</taxon>
        <taxon>Spermatophyta</taxon>
        <taxon>Magnoliopsida</taxon>
        <taxon>eudicotyledons</taxon>
        <taxon>Gunneridae</taxon>
        <taxon>Pentapetalae</taxon>
        <taxon>rosids</taxon>
        <taxon>fabids</taxon>
        <taxon>Oxalidales</taxon>
        <taxon>Cephalotaceae</taxon>
        <taxon>Cephalotus</taxon>
    </lineage>
</organism>
<dbReference type="PANTHER" id="PTHR35357:SF17">
    <property type="entry name" value="PECTINESTERASE INHIBITOR 12"/>
    <property type="match status" value="1"/>
</dbReference>
<dbReference type="InterPro" id="IPR035513">
    <property type="entry name" value="Invertase/methylesterase_inhib"/>
</dbReference>
<accession>A0A1Q3BV59</accession>
<name>A0A1Q3BV59_CEPFO</name>
<comment type="similarity">
    <text evidence="3">Belongs to the PMEI family.</text>
</comment>
<gene>
    <name evidence="6" type="ORF">CFOL_v3_15291</name>
</gene>
<dbReference type="FunFam" id="1.20.140.40:FF:000002">
    <property type="entry name" value="Putative invertase inhibitor"/>
    <property type="match status" value="1"/>
</dbReference>
<dbReference type="CDD" id="cd15795">
    <property type="entry name" value="PMEI-Pla_a_1_like"/>
    <property type="match status" value="1"/>
</dbReference>
<evidence type="ECO:0000256" key="3">
    <source>
        <dbReference type="ARBA" id="ARBA00038471"/>
    </source>
</evidence>
<dbReference type="OrthoDB" id="1915198at2759"/>
<keyword evidence="2" id="KW-1015">Disulfide bond</keyword>
<evidence type="ECO:0000256" key="1">
    <source>
        <dbReference type="ARBA" id="ARBA00022729"/>
    </source>
</evidence>
<dbReference type="FunCoup" id="A0A1Q3BV59">
    <property type="interactions" value="227"/>
</dbReference>
<feature type="signal peptide" evidence="4">
    <location>
        <begin position="1"/>
        <end position="22"/>
    </location>
</feature>
<dbReference type="GO" id="GO:0005576">
    <property type="term" value="C:extracellular region"/>
    <property type="evidence" value="ECO:0007669"/>
    <property type="project" value="UniProtKB-ARBA"/>
</dbReference>
<dbReference type="SMART" id="SM00856">
    <property type="entry name" value="PMEI"/>
    <property type="match status" value="1"/>
</dbReference>
<protein>
    <submittedName>
        <fullName evidence="6">PMEI domain-containing protein</fullName>
    </submittedName>
</protein>
<dbReference type="GO" id="GO:0004857">
    <property type="term" value="F:enzyme inhibitor activity"/>
    <property type="evidence" value="ECO:0007669"/>
    <property type="project" value="InterPro"/>
</dbReference>
<dbReference type="AlphaFoldDB" id="A0A1Q3BV59"/>
<comment type="caution">
    <text evidence="6">The sequence shown here is derived from an EMBL/GenBank/DDBJ whole genome shotgun (WGS) entry which is preliminary data.</text>
</comment>